<accession>A0ABU9KZL0</accession>
<evidence type="ECO:0008006" key="3">
    <source>
        <dbReference type="Google" id="ProtNLM"/>
    </source>
</evidence>
<name>A0ABU9KZL0_9FLAO</name>
<dbReference type="PROSITE" id="PS51257">
    <property type="entry name" value="PROKAR_LIPOPROTEIN"/>
    <property type="match status" value="1"/>
</dbReference>
<comment type="caution">
    <text evidence="1">The sequence shown here is derived from an EMBL/GenBank/DDBJ whole genome shotgun (WGS) entry which is preliminary data.</text>
</comment>
<sequence>MALFRYIKEGENKIAGLAVFALFYLFIGCKTEKKEVDKELEAKPVREVVEIITNSMDFQVADSISSGWHTFKYDNRSSETHFFLLDKYPEGRTIEDTEKEIGPVFQLGMDLINEGKAKEGFEAFNKLPEWFFKVAFVGGSGLVSPQNSSLTTLKLDPGYYIIECYVKMQNGKFHSSMGMAKALVVTNEISQVTPPEPTLNVLISSNDGIIFKDTVSSGSQVFSVYFKDQITHENFVGHDVNLVRIDENADIAILESWMNWADPKGLISPAPEGFTFLGGVNDMVAGSTGYFEVDLAPGHYALISEVPMARSKSLFKPFIVIN</sequence>
<keyword evidence="2" id="KW-1185">Reference proteome</keyword>
<evidence type="ECO:0000313" key="2">
    <source>
        <dbReference type="Proteomes" id="UP001474120"/>
    </source>
</evidence>
<proteinExistence type="predicted"/>
<gene>
    <name evidence="1" type="ORF">AABB81_06950</name>
</gene>
<dbReference type="EMBL" id="JBCDNA010000001">
    <property type="protein sequence ID" value="MEL4455628.1"/>
    <property type="molecule type" value="Genomic_DNA"/>
</dbReference>
<reference evidence="1 2" key="1">
    <citation type="submission" date="2024-04" db="EMBL/GenBank/DDBJ databases">
        <title>whole genome sequencing of Lutimonas vermicola strain IMCC1616.</title>
        <authorList>
            <person name="Bae S.S."/>
        </authorList>
    </citation>
    <scope>NUCLEOTIDE SEQUENCE [LARGE SCALE GENOMIC DNA]</scope>
    <source>
        <strain evidence="1 2">IMCC1616</strain>
    </source>
</reference>
<dbReference type="RefSeq" id="WP_342159496.1">
    <property type="nucleotide sequence ID" value="NZ_JBCDNA010000001.1"/>
</dbReference>
<protein>
    <recommendedName>
        <fullName evidence="3">DUF4382 domain-containing protein</fullName>
    </recommendedName>
</protein>
<evidence type="ECO:0000313" key="1">
    <source>
        <dbReference type="EMBL" id="MEL4455628.1"/>
    </source>
</evidence>
<organism evidence="1 2">
    <name type="scientific">Lutimonas vermicola</name>
    <dbReference type="NCBI Taxonomy" id="414288"/>
    <lineage>
        <taxon>Bacteria</taxon>
        <taxon>Pseudomonadati</taxon>
        <taxon>Bacteroidota</taxon>
        <taxon>Flavobacteriia</taxon>
        <taxon>Flavobacteriales</taxon>
        <taxon>Flavobacteriaceae</taxon>
        <taxon>Lutimonas</taxon>
    </lineage>
</organism>
<dbReference type="Proteomes" id="UP001474120">
    <property type="component" value="Unassembled WGS sequence"/>
</dbReference>